<reference evidence="3 4" key="1">
    <citation type="journal article" date="2018" name="Mol. Biol. Evol.">
        <title>Analysis of the draft genome of the red seaweed Gracilariopsis chorda provides insights into genome size evolution in Rhodophyta.</title>
        <authorList>
            <person name="Lee J."/>
            <person name="Yang E.C."/>
            <person name="Graf L."/>
            <person name="Yang J.H."/>
            <person name="Qiu H."/>
            <person name="Zel Zion U."/>
            <person name="Chan C.X."/>
            <person name="Stephens T.G."/>
            <person name="Weber A.P.M."/>
            <person name="Boo G.H."/>
            <person name="Boo S.M."/>
            <person name="Kim K.M."/>
            <person name="Shin Y."/>
            <person name="Jung M."/>
            <person name="Lee S.J."/>
            <person name="Yim H.S."/>
            <person name="Lee J.H."/>
            <person name="Bhattacharya D."/>
            <person name="Yoon H.S."/>
        </authorList>
    </citation>
    <scope>NUCLEOTIDE SEQUENCE [LARGE SCALE GENOMIC DNA]</scope>
    <source>
        <strain evidence="3 4">SKKU-2015</strain>
        <tissue evidence="3">Whole body</tissue>
    </source>
</reference>
<comment type="caution">
    <text evidence="3">The sequence shown here is derived from an EMBL/GenBank/DDBJ whole genome shotgun (WGS) entry which is preliminary data.</text>
</comment>
<evidence type="ECO:0000256" key="2">
    <source>
        <dbReference type="SAM" id="Phobius"/>
    </source>
</evidence>
<protein>
    <submittedName>
        <fullName evidence="3">Uncharacterized protein</fullName>
    </submittedName>
</protein>
<gene>
    <name evidence="3" type="ORF">BWQ96_06859</name>
</gene>
<dbReference type="EMBL" id="NBIV01000127">
    <property type="protein sequence ID" value="PXF43364.1"/>
    <property type="molecule type" value="Genomic_DNA"/>
</dbReference>
<proteinExistence type="predicted"/>
<evidence type="ECO:0000313" key="3">
    <source>
        <dbReference type="EMBL" id="PXF43364.1"/>
    </source>
</evidence>
<accession>A0A2V3IMQ1</accession>
<dbReference type="AlphaFoldDB" id="A0A2V3IMQ1"/>
<organism evidence="3 4">
    <name type="scientific">Gracilariopsis chorda</name>
    <dbReference type="NCBI Taxonomy" id="448386"/>
    <lineage>
        <taxon>Eukaryota</taxon>
        <taxon>Rhodophyta</taxon>
        <taxon>Florideophyceae</taxon>
        <taxon>Rhodymeniophycidae</taxon>
        <taxon>Gracilariales</taxon>
        <taxon>Gracilariaceae</taxon>
        <taxon>Gracilariopsis</taxon>
    </lineage>
</organism>
<feature type="transmembrane region" description="Helical" evidence="2">
    <location>
        <begin position="225"/>
        <end position="244"/>
    </location>
</feature>
<evidence type="ECO:0000313" key="4">
    <source>
        <dbReference type="Proteomes" id="UP000247409"/>
    </source>
</evidence>
<sequence length="250" mass="27154">MTAQPEDPTDTPQPPPPDAPAPAQPPKEPYPGFFSDMKRTGLTEEQAYAQAAKAQNQSNPVKSAKVGGVKNLLKPDGTPYAPWMVNVSPEYDPTVIKKRTDATGRLAADPQSAELSGVGLSWKMLGDELELRWATSAEDNNKGFVVYRRAAKSDQWHKICDFRDKPAELASKGPQGGSYSFLVTDAQPGSWVYRVSDCDLNNNVSDLAQLLVQIESEEDTRVQKIALIALLIILGLAVFIGLSLDPLSTT</sequence>
<keyword evidence="4" id="KW-1185">Reference proteome</keyword>
<dbReference type="OrthoDB" id="4350at2759"/>
<feature type="region of interest" description="Disordered" evidence="1">
    <location>
        <begin position="1"/>
        <end position="42"/>
    </location>
</feature>
<keyword evidence="2" id="KW-0472">Membrane</keyword>
<dbReference type="Proteomes" id="UP000247409">
    <property type="component" value="Unassembled WGS sequence"/>
</dbReference>
<name>A0A2V3IMQ1_9FLOR</name>
<feature type="compositionally biased region" description="Pro residues" evidence="1">
    <location>
        <begin position="11"/>
        <end position="29"/>
    </location>
</feature>
<evidence type="ECO:0000256" key="1">
    <source>
        <dbReference type="SAM" id="MobiDB-lite"/>
    </source>
</evidence>
<keyword evidence="2" id="KW-1133">Transmembrane helix</keyword>
<keyword evidence="2" id="KW-0812">Transmembrane</keyword>